<feature type="domain" description="TORTIFOLIA1/SINE1-2 N-terminal" evidence="1">
    <location>
        <begin position="2"/>
        <end position="98"/>
    </location>
</feature>
<reference evidence="2" key="1">
    <citation type="submission" date="2023-05" db="EMBL/GenBank/DDBJ databases">
        <authorList>
            <person name="Huff M."/>
        </authorList>
    </citation>
    <scope>NUCLEOTIDE SEQUENCE</scope>
</reference>
<accession>A0AAD1ZYW0</accession>
<name>A0AAD1ZYW0_9LAMI</name>
<dbReference type="InterPro" id="IPR057600">
    <property type="entry name" value="TORTIFOLIA1/SINE1-2_N"/>
</dbReference>
<keyword evidence="3" id="KW-1185">Reference proteome</keyword>
<dbReference type="AlphaFoldDB" id="A0AAD1ZYW0"/>
<dbReference type="InterPro" id="IPR016024">
    <property type="entry name" value="ARM-type_fold"/>
</dbReference>
<protein>
    <recommendedName>
        <fullName evidence="1">TORTIFOLIA1/SINE1-2 N-terminal domain-containing protein</fullName>
    </recommendedName>
</protein>
<gene>
    <name evidence="2" type="ORF">FPE_LOCUS25752</name>
</gene>
<dbReference type="Proteomes" id="UP000834106">
    <property type="component" value="Chromosome 16"/>
</dbReference>
<dbReference type="Gene3D" id="1.25.10.10">
    <property type="entry name" value="Leucine-rich Repeat Variant"/>
    <property type="match status" value="1"/>
</dbReference>
<dbReference type="InterPro" id="IPR033337">
    <property type="entry name" value="TORTIFOLIA1/SINE1-2"/>
</dbReference>
<evidence type="ECO:0000259" key="1">
    <source>
        <dbReference type="Pfam" id="PF24714"/>
    </source>
</evidence>
<dbReference type="GO" id="GO:0010005">
    <property type="term" value="C:cortical microtubule, transverse to long axis"/>
    <property type="evidence" value="ECO:0007669"/>
    <property type="project" value="TreeGrafter"/>
</dbReference>
<sequence length="121" mass="13533">MVELKQKIINPLSKLSDRDTHQLAVEDLEKIINSLSNDGVSMLLNCLYDDGNDSKLAVKKESLCLLAILCATHSDPYATHLTKIIAHNVKKLMDSNSSLPAFQKFCPRVCKYMNSPKNDVK</sequence>
<dbReference type="InterPro" id="IPR011989">
    <property type="entry name" value="ARM-like"/>
</dbReference>
<proteinExistence type="predicted"/>
<evidence type="ECO:0000313" key="2">
    <source>
        <dbReference type="EMBL" id="CAI9778322.1"/>
    </source>
</evidence>
<evidence type="ECO:0000313" key="3">
    <source>
        <dbReference type="Proteomes" id="UP000834106"/>
    </source>
</evidence>
<dbReference type="SUPFAM" id="SSF48371">
    <property type="entry name" value="ARM repeat"/>
    <property type="match status" value="1"/>
</dbReference>
<dbReference type="GO" id="GO:0010031">
    <property type="term" value="P:circumnutation"/>
    <property type="evidence" value="ECO:0007669"/>
    <property type="project" value="TreeGrafter"/>
</dbReference>
<dbReference type="EMBL" id="OU503051">
    <property type="protein sequence ID" value="CAI9778322.1"/>
    <property type="molecule type" value="Genomic_DNA"/>
</dbReference>
<dbReference type="GO" id="GO:0008017">
    <property type="term" value="F:microtubule binding"/>
    <property type="evidence" value="ECO:0007669"/>
    <property type="project" value="InterPro"/>
</dbReference>
<dbReference type="Pfam" id="PF24714">
    <property type="entry name" value="TOR1L1_N"/>
    <property type="match status" value="1"/>
</dbReference>
<organism evidence="2 3">
    <name type="scientific">Fraxinus pennsylvanica</name>
    <dbReference type="NCBI Taxonomy" id="56036"/>
    <lineage>
        <taxon>Eukaryota</taxon>
        <taxon>Viridiplantae</taxon>
        <taxon>Streptophyta</taxon>
        <taxon>Embryophyta</taxon>
        <taxon>Tracheophyta</taxon>
        <taxon>Spermatophyta</taxon>
        <taxon>Magnoliopsida</taxon>
        <taxon>eudicotyledons</taxon>
        <taxon>Gunneridae</taxon>
        <taxon>Pentapetalae</taxon>
        <taxon>asterids</taxon>
        <taxon>lamiids</taxon>
        <taxon>Lamiales</taxon>
        <taxon>Oleaceae</taxon>
        <taxon>Oleeae</taxon>
        <taxon>Fraxinus</taxon>
    </lineage>
</organism>
<dbReference type="GO" id="GO:0009826">
    <property type="term" value="P:unidimensional cell growth"/>
    <property type="evidence" value="ECO:0007669"/>
    <property type="project" value="TreeGrafter"/>
</dbReference>
<dbReference type="PANTHER" id="PTHR31355:SF7">
    <property type="entry name" value="MICROTUBULE-ASSOCIATED PROTEIN TORTIFOLIA1"/>
    <property type="match status" value="1"/>
</dbReference>
<dbReference type="PANTHER" id="PTHR31355">
    <property type="entry name" value="MICROTUBULE-ASSOCIATED PROTEIN TORTIFOLIA1"/>
    <property type="match status" value="1"/>
</dbReference>